<feature type="domain" description="Cysteine protease StiP N-terminal" evidence="1">
    <location>
        <begin position="467"/>
        <end position="715"/>
    </location>
</feature>
<sequence length="824" mass="94324">MEKKIMKVSLKENYKYEIQDKLQVNIKIDENPYGLDLKKVMNMAARKNKKRSFLFVSKLLGKHIALNPKLGILTSSILANSYMDKIYKKHNNIIEKICTSINYHENIDETYEEYEKNPISLNDPTIFIGFAETATALGHGVFSSFKGEHTYIHTTRELIHKKESLISFEEEHSHATSHRFYSIDKNLLNNEKKIVLIDDEITTGKTALNIIKDINSKYARKEYTILTILDWRNHEDRLLYEEFEKKLNIKINVVSLISGSMNVEQNGEINDTAHEYENNKDSEIEIINLFEESHFTPVYYPSLNGKLINHTPYIRQCGRFGISTKDEFSVSDTFKEIGKLLEKKRIGKNTLCLGTEEFMYIPMKISAYMGEGIKYHSTTRSPIYVNGEKSYAIKSKYPHKSLNNNSVENYIYNLHKDAYDDMFLFLERNISEERLEELKSFLKTLPVSKINIIICMGKRSVKTNKLGSYKDDDVTFLLKNINDLVKEQETSEREKLIQSGVHYSEMLPVEYEPSKEYIDLFYKSLDSYSKKVASAVGIVSEKILNKLGKNLVLVSLARAGTPIGVLVRTYMKDVHNIDIPHYSVSIIRGKGIDENAIRYIVESHEGAHIQFIDGWTGKGAITRVLKKAKIDFEKKYGYILDDDLAVLADPAYCVSLCGTREDFLIPSACLNSTVSGLVSRTVHRTDLIGPNDFHGAKYYEELKGTDLSNFYISSVEGEFPKVSNEIMEGLKAEISSPNWSGLKAVEAMAREFNVDDINLIKPGIGETTRVLLRRVPWKILIREESPNLEHILILAKEKNVPVEIYENMSYLCCGIIKNLKGKES</sequence>
<dbReference type="Gene3D" id="3.40.50.2020">
    <property type="match status" value="1"/>
</dbReference>
<dbReference type="CDD" id="cd06223">
    <property type="entry name" value="PRTases_typeI"/>
    <property type="match status" value="1"/>
</dbReference>
<evidence type="ECO:0000259" key="1">
    <source>
        <dbReference type="Pfam" id="PF11202"/>
    </source>
</evidence>
<reference evidence="5 6" key="1">
    <citation type="submission" date="2017-06" db="EMBL/GenBank/DDBJ databases">
        <title>Draft genome sequence of anaerobic fermentative bacterium Anaeromicrobium sediminis DY2726D isolated from West Pacific Ocean sediments.</title>
        <authorList>
            <person name="Zeng X."/>
        </authorList>
    </citation>
    <scope>NUCLEOTIDE SEQUENCE [LARGE SCALE GENOMIC DNA]</scope>
    <source>
        <strain evidence="5 6">DY2726D</strain>
    </source>
</reference>
<dbReference type="SUPFAM" id="SSF53271">
    <property type="entry name" value="PRTase-like"/>
    <property type="match status" value="1"/>
</dbReference>
<evidence type="ECO:0008006" key="7">
    <source>
        <dbReference type="Google" id="ProtNLM"/>
    </source>
</evidence>
<dbReference type="InterPro" id="IPR022537">
    <property type="entry name" value="TRSP_dom"/>
</dbReference>
<dbReference type="EMBL" id="NIBG01000002">
    <property type="protein sequence ID" value="PAB60591.1"/>
    <property type="molecule type" value="Genomic_DNA"/>
</dbReference>
<dbReference type="Pfam" id="PF15609">
    <property type="entry name" value="PRTase_2"/>
    <property type="match status" value="1"/>
</dbReference>
<evidence type="ECO:0000259" key="2">
    <source>
        <dbReference type="Pfam" id="PF12500"/>
    </source>
</evidence>
<accession>A0A267MLW6</accession>
<dbReference type="InterPro" id="IPR011215">
    <property type="entry name" value="StiP_N"/>
</dbReference>
<organism evidence="5 6">
    <name type="scientific">Anaeromicrobium sediminis</name>
    <dbReference type="NCBI Taxonomy" id="1478221"/>
    <lineage>
        <taxon>Bacteria</taxon>
        <taxon>Bacillati</taxon>
        <taxon>Bacillota</taxon>
        <taxon>Clostridia</taxon>
        <taxon>Peptostreptococcales</taxon>
        <taxon>Thermotaleaceae</taxon>
        <taxon>Anaeromicrobium</taxon>
    </lineage>
</organism>
<dbReference type="AlphaFoldDB" id="A0A267MLW6"/>
<proteinExistence type="predicted"/>
<evidence type="ECO:0000313" key="6">
    <source>
        <dbReference type="Proteomes" id="UP000216024"/>
    </source>
</evidence>
<name>A0A267MLW6_9FIRM</name>
<dbReference type="Pfam" id="PF15608">
    <property type="entry name" value="PELOTA_1"/>
    <property type="match status" value="1"/>
</dbReference>
<gene>
    <name evidence="5" type="ORF">CCE28_03345</name>
</gene>
<dbReference type="InterPro" id="IPR028157">
    <property type="entry name" value="PELOTA_dom"/>
</dbReference>
<feature type="domain" description="Orotate phosphoribosyltransferase-like" evidence="4">
    <location>
        <begin position="41"/>
        <end position="259"/>
    </location>
</feature>
<protein>
    <recommendedName>
        <fullName evidence="7">PELOTA RNA-binding domain-containing protein</fullName>
    </recommendedName>
</protein>
<dbReference type="Pfam" id="PF12500">
    <property type="entry name" value="TRSP"/>
    <property type="match status" value="1"/>
</dbReference>
<comment type="caution">
    <text evidence="5">The sequence shown here is derived from an EMBL/GenBank/DDBJ whole genome shotgun (WGS) entry which is preliminary data.</text>
</comment>
<feature type="domain" description="TRSP" evidence="2">
    <location>
        <begin position="317"/>
        <end position="439"/>
    </location>
</feature>
<dbReference type="InterPro" id="IPR041688">
    <property type="entry name" value="PRTase_2"/>
</dbReference>
<dbReference type="OrthoDB" id="1663315at2"/>
<evidence type="ECO:0000259" key="4">
    <source>
        <dbReference type="Pfam" id="PF15609"/>
    </source>
</evidence>
<evidence type="ECO:0000259" key="3">
    <source>
        <dbReference type="Pfam" id="PF15608"/>
    </source>
</evidence>
<dbReference type="Pfam" id="PF11202">
    <property type="entry name" value="StiP"/>
    <property type="match status" value="1"/>
</dbReference>
<dbReference type="InterPro" id="IPR000836">
    <property type="entry name" value="PRTase_dom"/>
</dbReference>
<evidence type="ECO:0000313" key="5">
    <source>
        <dbReference type="EMBL" id="PAB60591.1"/>
    </source>
</evidence>
<keyword evidence="6" id="KW-1185">Reference proteome</keyword>
<dbReference type="Proteomes" id="UP000216024">
    <property type="component" value="Unassembled WGS sequence"/>
</dbReference>
<dbReference type="InterPro" id="IPR029057">
    <property type="entry name" value="PRTase-like"/>
</dbReference>
<feature type="domain" description="PELOTA RNA-binding" evidence="3">
    <location>
        <begin position="739"/>
        <end position="818"/>
    </location>
</feature>